<dbReference type="PANTHER" id="PTHR47977">
    <property type="entry name" value="RAS-RELATED PROTEIN RAB"/>
    <property type="match status" value="1"/>
</dbReference>
<accession>X0WDK5</accession>
<dbReference type="FunFam" id="3.40.50.300:FF:001447">
    <property type="entry name" value="Ras-related protein Rab-1B"/>
    <property type="match status" value="1"/>
</dbReference>
<dbReference type="AlphaFoldDB" id="X0WDK5"/>
<evidence type="ECO:0000256" key="2">
    <source>
        <dbReference type="ARBA" id="ARBA00023134"/>
    </source>
</evidence>
<dbReference type="CDD" id="cd00154">
    <property type="entry name" value="Rab"/>
    <property type="match status" value="1"/>
</dbReference>
<comment type="caution">
    <text evidence="3">The sequence shown here is derived from an EMBL/GenBank/DDBJ whole genome shotgun (WGS) entry which is preliminary data.</text>
</comment>
<gene>
    <name evidence="3" type="ORF">S01H1_67961</name>
</gene>
<protein>
    <recommendedName>
        <fullName evidence="4">GTP-binding protein</fullName>
    </recommendedName>
</protein>
<dbReference type="NCBIfam" id="TIGR00231">
    <property type="entry name" value="small_GTP"/>
    <property type="match status" value="1"/>
</dbReference>
<name>X0WDK5_9ZZZZ</name>
<dbReference type="SUPFAM" id="SSF52540">
    <property type="entry name" value="P-loop containing nucleoside triphosphate hydrolases"/>
    <property type="match status" value="1"/>
</dbReference>
<dbReference type="EMBL" id="BARS01045038">
    <property type="protein sequence ID" value="GAG29039.1"/>
    <property type="molecule type" value="Genomic_DNA"/>
</dbReference>
<evidence type="ECO:0000313" key="3">
    <source>
        <dbReference type="EMBL" id="GAG29039.1"/>
    </source>
</evidence>
<dbReference type="SMART" id="SM00173">
    <property type="entry name" value="RAS"/>
    <property type="match status" value="1"/>
</dbReference>
<evidence type="ECO:0000256" key="1">
    <source>
        <dbReference type="ARBA" id="ARBA00022741"/>
    </source>
</evidence>
<evidence type="ECO:0008006" key="4">
    <source>
        <dbReference type="Google" id="ProtNLM"/>
    </source>
</evidence>
<dbReference type="PROSITE" id="PS51419">
    <property type="entry name" value="RAB"/>
    <property type="match status" value="1"/>
</dbReference>
<organism evidence="3">
    <name type="scientific">marine sediment metagenome</name>
    <dbReference type="NCBI Taxonomy" id="412755"/>
    <lineage>
        <taxon>unclassified sequences</taxon>
        <taxon>metagenomes</taxon>
        <taxon>ecological metagenomes</taxon>
    </lineage>
</organism>
<dbReference type="GO" id="GO:0005525">
    <property type="term" value="F:GTP binding"/>
    <property type="evidence" value="ECO:0007669"/>
    <property type="project" value="UniProtKB-KW"/>
</dbReference>
<dbReference type="InterPro" id="IPR001806">
    <property type="entry name" value="Small_GTPase"/>
</dbReference>
<dbReference type="InterPro" id="IPR005225">
    <property type="entry name" value="Small_GTP-bd"/>
</dbReference>
<reference evidence="3" key="1">
    <citation type="journal article" date="2014" name="Front. Microbiol.">
        <title>High frequency of phylogenetically diverse reductive dehalogenase-homologous genes in deep subseafloor sedimentary metagenomes.</title>
        <authorList>
            <person name="Kawai M."/>
            <person name="Futagami T."/>
            <person name="Toyoda A."/>
            <person name="Takaki Y."/>
            <person name="Nishi S."/>
            <person name="Hori S."/>
            <person name="Arai W."/>
            <person name="Tsubouchi T."/>
            <person name="Morono Y."/>
            <person name="Uchiyama I."/>
            <person name="Ito T."/>
            <person name="Fujiyama A."/>
            <person name="Inagaki F."/>
            <person name="Takami H."/>
        </authorList>
    </citation>
    <scope>NUCLEOTIDE SEQUENCE</scope>
    <source>
        <strain evidence="3">Expedition CK06-06</strain>
    </source>
</reference>
<dbReference type="Pfam" id="PF00071">
    <property type="entry name" value="Ras"/>
    <property type="match status" value="1"/>
</dbReference>
<dbReference type="PRINTS" id="PR00449">
    <property type="entry name" value="RASTRNSFRMNG"/>
</dbReference>
<dbReference type="SMART" id="SM00175">
    <property type="entry name" value="RAB"/>
    <property type="match status" value="1"/>
</dbReference>
<keyword evidence="2" id="KW-0342">GTP-binding</keyword>
<proteinExistence type="predicted"/>
<dbReference type="InterPro" id="IPR050227">
    <property type="entry name" value="Rab"/>
</dbReference>
<sequence>MTNFFITDVRMTIGVDFETKVFEIDGMFVKLMMWDFAGDERYRFIFPQYIHGAMGGILMYDITNYSSFSHISNWFSIINETNQKFPIILLGGKVDLDNYREISFKDGMRVAKSMGLNEFIECSSKTGENVTNAFEVLTRIMLDKMSFKNRTAQSIIT</sequence>
<keyword evidence="1" id="KW-0547">Nucleotide-binding</keyword>
<dbReference type="PROSITE" id="PS51421">
    <property type="entry name" value="RAS"/>
    <property type="match status" value="1"/>
</dbReference>
<dbReference type="SMART" id="SM00174">
    <property type="entry name" value="RHO"/>
    <property type="match status" value="1"/>
</dbReference>
<dbReference type="Gene3D" id="3.40.50.300">
    <property type="entry name" value="P-loop containing nucleotide triphosphate hydrolases"/>
    <property type="match status" value="1"/>
</dbReference>
<dbReference type="GO" id="GO:0003924">
    <property type="term" value="F:GTPase activity"/>
    <property type="evidence" value="ECO:0007669"/>
    <property type="project" value="InterPro"/>
</dbReference>
<dbReference type="InterPro" id="IPR027417">
    <property type="entry name" value="P-loop_NTPase"/>
</dbReference>